<reference evidence="1 2" key="1">
    <citation type="submission" date="2016-11" db="EMBL/GenBank/DDBJ databases">
        <authorList>
            <person name="Jaros S."/>
            <person name="Januszkiewicz K."/>
            <person name="Wedrychowicz H."/>
        </authorList>
    </citation>
    <scope>NUCLEOTIDE SEQUENCE [LARGE SCALE GENOMIC DNA]</scope>
    <source>
        <strain evidence="1 2">Con a/3</strain>
    </source>
</reference>
<dbReference type="EMBL" id="MQMF01000001">
    <property type="protein sequence ID" value="OOE14064.1"/>
    <property type="molecule type" value="Genomic_DNA"/>
</dbReference>
<dbReference type="AlphaFoldDB" id="A0A1V3GB23"/>
<comment type="caution">
    <text evidence="1">The sequence shown here is derived from an EMBL/GenBank/DDBJ whole genome shotgun (WGS) entry which is preliminary data.</text>
</comment>
<accession>A0A1V3GB23</accession>
<evidence type="ECO:0000313" key="2">
    <source>
        <dbReference type="Proteomes" id="UP000188597"/>
    </source>
</evidence>
<dbReference type="Proteomes" id="UP000188597">
    <property type="component" value="Unassembled WGS sequence"/>
</dbReference>
<evidence type="ECO:0000313" key="1">
    <source>
        <dbReference type="EMBL" id="OOE14064.1"/>
    </source>
</evidence>
<protein>
    <submittedName>
        <fullName evidence="1">Uncharacterized protein</fullName>
    </submittedName>
</protein>
<gene>
    <name evidence="1" type="ORF">UN64_02300</name>
</gene>
<organism evidence="1 2">
    <name type="scientific">Fictibacillus arsenicus</name>
    <dbReference type="NCBI Taxonomy" id="255247"/>
    <lineage>
        <taxon>Bacteria</taxon>
        <taxon>Bacillati</taxon>
        <taxon>Bacillota</taxon>
        <taxon>Bacilli</taxon>
        <taxon>Bacillales</taxon>
        <taxon>Fictibacillaceae</taxon>
        <taxon>Fictibacillus</taxon>
    </lineage>
</organism>
<sequence>MEVFFLGAKNKVVAGDYESCKVSSMFGVVSISTGFASTLELSKKTVADYENIDETKRKSATSAVGRAFVGGLVLGPVGWLAGLSAKSKGTHMVAIEFKDGKKSLLEVDQKIYSALIKKMF</sequence>
<proteinExistence type="predicted"/>
<name>A0A1V3GB23_9BACL</name>